<feature type="region of interest" description="Disordered" evidence="1">
    <location>
        <begin position="144"/>
        <end position="163"/>
    </location>
</feature>
<dbReference type="InterPro" id="IPR015943">
    <property type="entry name" value="WD40/YVTN_repeat-like_dom_sf"/>
</dbReference>
<sequence>MAAQPWHAIVRLALLLFGGFAEAEEVNTTQHCQDEASCRARLTEITRDLDELRTGMQRKQAALSLLADLRAGVLSGRRVELPSAQRRHLEKGSPLVGKRPLTTALPWEKAKAMAENCLIYLDPPETGPHGQELANIQQIHDVMSRSTRRRPPSMQSGEQSNRRPYLQNTYCAEDFILHATSEYGNVLETSETLPLLSYLANVLVTRGARAIRPHSDNLIFSMGNPADVEVEPDVDIATVSPTRITLVEGATARRPLPRRTQDWIEPGKIVVLGCVRVQTVDVHNFMSHFGNDLRQAAREALAAKQNDSFNNVNDDRDIRLELMGLVPPQRAIEMSFDARHRPVSTNVSRHFTPLRTLGEGTQVRFHAFMPLKKGSLMVVMSAESRLSVFDLQGDALLEGVDLGHAAGTRVTQMELSPTHNSHFVLTAADDGEMRVHSLKVVARKKSAEGEGQQLSVSTNFSCSFSIPAGGAGESRSLSAVLPVERGTQTYFVAGDSLGGVAVFFRNGTLKGRALVTEDPGGVRGLLHAQGGSVLFYSSRSFGFFSPAQVDVLYPPCSGWHSPVVDVVMDPSAASSRVVLALADGDVLVFSTSSGQTKACVLALKFPHVSPIPFKLYTFKGHVVGLPVPPEGAVRGADYLRELHFFSLSAMEAGYGVAPSRAVLLQASFSPRQPESLALLGGEPGGRAHAAIRFAGTEGVELYELSIRQPTSSSAVDGSSGGIPSWLSWLPDSKIAIFGVSLVCVVAYNVRKVKRRQQQQSRSREDDIDLRHLEQLRAERQRKAAASGARAPSAPDADQEEDDD</sequence>
<reference evidence="3" key="1">
    <citation type="submission" date="2023-10" db="EMBL/GenBank/DDBJ databases">
        <authorList>
            <person name="Chen Y."/>
            <person name="Shah S."/>
            <person name="Dougan E. K."/>
            <person name="Thang M."/>
            <person name="Chan C."/>
        </authorList>
    </citation>
    <scope>NUCLEOTIDE SEQUENCE [LARGE SCALE GENOMIC DNA]</scope>
</reference>
<evidence type="ECO:0000313" key="4">
    <source>
        <dbReference type="Proteomes" id="UP001189429"/>
    </source>
</evidence>
<accession>A0ABN9W7N8</accession>
<keyword evidence="2" id="KW-0732">Signal</keyword>
<evidence type="ECO:0000256" key="2">
    <source>
        <dbReference type="SAM" id="SignalP"/>
    </source>
</evidence>
<organism evidence="3 4">
    <name type="scientific">Prorocentrum cordatum</name>
    <dbReference type="NCBI Taxonomy" id="2364126"/>
    <lineage>
        <taxon>Eukaryota</taxon>
        <taxon>Sar</taxon>
        <taxon>Alveolata</taxon>
        <taxon>Dinophyceae</taxon>
        <taxon>Prorocentrales</taxon>
        <taxon>Prorocentraceae</taxon>
        <taxon>Prorocentrum</taxon>
    </lineage>
</organism>
<protein>
    <recommendedName>
        <fullName evidence="5">ER membrane protein complex subunit 1</fullName>
    </recommendedName>
</protein>
<dbReference type="Gene3D" id="2.130.10.10">
    <property type="entry name" value="YVTN repeat-like/Quinoprotein amine dehydrogenase"/>
    <property type="match status" value="1"/>
</dbReference>
<evidence type="ECO:0000313" key="3">
    <source>
        <dbReference type="EMBL" id="CAK0882187.1"/>
    </source>
</evidence>
<feature type="region of interest" description="Disordered" evidence="1">
    <location>
        <begin position="776"/>
        <end position="803"/>
    </location>
</feature>
<gene>
    <name evidence="3" type="ORF">PCOR1329_LOCUS64777</name>
</gene>
<dbReference type="EMBL" id="CAUYUJ010018279">
    <property type="protein sequence ID" value="CAK0882187.1"/>
    <property type="molecule type" value="Genomic_DNA"/>
</dbReference>
<evidence type="ECO:0000256" key="1">
    <source>
        <dbReference type="SAM" id="MobiDB-lite"/>
    </source>
</evidence>
<dbReference type="InterPro" id="IPR036322">
    <property type="entry name" value="WD40_repeat_dom_sf"/>
</dbReference>
<feature type="signal peptide" evidence="2">
    <location>
        <begin position="1"/>
        <end position="23"/>
    </location>
</feature>
<dbReference type="Proteomes" id="UP001189429">
    <property type="component" value="Unassembled WGS sequence"/>
</dbReference>
<evidence type="ECO:0008006" key="5">
    <source>
        <dbReference type="Google" id="ProtNLM"/>
    </source>
</evidence>
<proteinExistence type="predicted"/>
<comment type="caution">
    <text evidence="3">The sequence shown here is derived from an EMBL/GenBank/DDBJ whole genome shotgun (WGS) entry which is preliminary data.</text>
</comment>
<dbReference type="SUPFAM" id="SSF50978">
    <property type="entry name" value="WD40 repeat-like"/>
    <property type="match status" value="1"/>
</dbReference>
<feature type="compositionally biased region" description="Low complexity" evidence="1">
    <location>
        <begin position="783"/>
        <end position="795"/>
    </location>
</feature>
<name>A0ABN9W7N8_9DINO</name>
<keyword evidence="4" id="KW-1185">Reference proteome</keyword>
<feature type="chain" id="PRO_5047280710" description="ER membrane protein complex subunit 1" evidence="2">
    <location>
        <begin position="24"/>
        <end position="803"/>
    </location>
</feature>